<evidence type="ECO:0000313" key="2">
    <source>
        <dbReference type="EMBL" id="AOO84899.1"/>
    </source>
</evidence>
<dbReference type="SUPFAM" id="SSF56281">
    <property type="entry name" value="Metallo-hydrolase/oxidoreductase"/>
    <property type="match status" value="1"/>
</dbReference>
<dbReference type="RefSeq" id="WP_069694082.1">
    <property type="nucleotide sequence ID" value="NZ_CP017148.1"/>
</dbReference>
<dbReference type="Proteomes" id="UP000094969">
    <property type="component" value="Plasmid unnamed1"/>
</dbReference>
<dbReference type="PANTHER" id="PTHR42951:SF20">
    <property type="entry name" value="BETA LACTAMASE"/>
    <property type="match status" value="1"/>
</dbReference>
<feature type="domain" description="Metallo-beta-lactamase" evidence="1">
    <location>
        <begin position="32"/>
        <end position="218"/>
    </location>
</feature>
<dbReference type="Gene3D" id="3.60.15.10">
    <property type="entry name" value="Ribonuclease Z/Hydroxyacylglutathione hydrolase-like"/>
    <property type="match status" value="1"/>
</dbReference>
<gene>
    <name evidence="2" type="ORF">BHK69_29650</name>
</gene>
<dbReference type="SMART" id="SM00849">
    <property type="entry name" value="Lactamase_B"/>
    <property type="match status" value="1"/>
</dbReference>
<keyword evidence="2" id="KW-0378">Hydrolase</keyword>
<dbReference type="KEGG" id="bvv:BHK69_29650"/>
<proteinExistence type="predicted"/>
<reference evidence="2 3" key="1">
    <citation type="journal article" date="2015" name="Antonie Van Leeuwenhoek">
        <title>Bosea vaviloviae sp. nov., a new species of slow-growing rhizobia isolated from nodules of the relict species Vavilovia formosa (Stev.) Fed.</title>
        <authorList>
            <person name="Safronova V.I."/>
            <person name="Kuznetsova I.G."/>
            <person name="Sazanova A.L."/>
            <person name="Kimeklis A.K."/>
            <person name="Belimov A.A."/>
            <person name="Andronov E.E."/>
            <person name="Pinaev A.G."/>
            <person name="Chizhevskaya E.P."/>
            <person name="Pukhaev A.R."/>
            <person name="Popov K.P."/>
            <person name="Willems A."/>
            <person name="Tikhonovich I.A."/>
        </authorList>
    </citation>
    <scope>NUCLEOTIDE SEQUENCE [LARGE SCALE GENOMIC DNA]</scope>
    <source>
        <strain evidence="2 3">Vaf18</strain>
        <plasmid evidence="2">unnamed1</plasmid>
    </source>
</reference>
<keyword evidence="2" id="KW-0614">Plasmid</keyword>
<dbReference type="PANTHER" id="PTHR42951">
    <property type="entry name" value="METALLO-BETA-LACTAMASE DOMAIN-CONTAINING"/>
    <property type="match status" value="1"/>
</dbReference>
<dbReference type="InterPro" id="IPR036866">
    <property type="entry name" value="RibonucZ/Hydroxyglut_hydro"/>
</dbReference>
<protein>
    <submittedName>
        <fullName evidence="2">MBL fold metallo-hydrolase</fullName>
    </submittedName>
</protein>
<evidence type="ECO:0000259" key="1">
    <source>
        <dbReference type="SMART" id="SM00849"/>
    </source>
</evidence>
<dbReference type="AlphaFoldDB" id="A0A1D7UC05"/>
<accession>A0A1D7UC05</accession>
<dbReference type="EMBL" id="CP017148">
    <property type="protein sequence ID" value="AOO84899.1"/>
    <property type="molecule type" value="Genomic_DNA"/>
</dbReference>
<dbReference type="InterPro" id="IPR050855">
    <property type="entry name" value="NDM-1-like"/>
</dbReference>
<keyword evidence="3" id="KW-1185">Reference proteome</keyword>
<dbReference type="GO" id="GO:0016787">
    <property type="term" value="F:hydrolase activity"/>
    <property type="evidence" value="ECO:0007669"/>
    <property type="project" value="UniProtKB-KW"/>
</dbReference>
<name>A0A1D7UC05_9HYPH</name>
<sequence length="320" mass="35260">MVAFASTADIANQTARIVEFAEGVYGYVSQHDPNCGFVVGDEYVLVIDTRATPAAARAWIADIRTVTDKPIRYAFLTHYHAVRAMGASAFGDAAIVASKATGALLTERGQGDFEAEMQRMPRLFEGFEEIPGLTEPHILFDEEVTIKVGRRSIHLMHIGRGHTAGDSICWIPDCGVLFGGDLIENRTGIYCGDAYIRDWLQTLERLRAFAPKVLVPGRGAPLTTLQAVSDAVDSHKNFLVTLLRTVQLGLDKGADLPGCYRLAREKITPLYGDWPVYDHILPFGVARAYDELRGLQHPQIWTPERDQALWKAVHPGGKSS</sequence>
<evidence type="ECO:0000313" key="3">
    <source>
        <dbReference type="Proteomes" id="UP000094969"/>
    </source>
</evidence>
<dbReference type="CDD" id="cd16282">
    <property type="entry name" value="metallo-hydrolase-like_MBL-fold"/>
    <property type="match status" value="1"/>
</dbReference>
<organism evidence="2 3">
    <name type="scientific">Bosea vaviloviae</name>
    <dbReference type="NCBI Taxonomy" id="1526658"/>
    <lineage>
        <taxon>Bacteria</taxon>
        <taxon>Pseudomonadati</taxon>
        <taxon>Pseudomonadota</taxon>
        <taxon>Alphaproteobacteria</taxon>
        <taxon>Hyphomicrobiales</taxon>
        <taxon>Boseaceae</taxon>
        <taxon>Bosea</taxon>
    </lineage>
</organism>
<dbReference type="OrthoDB" id="420651at2"/>
<dbReference type="InterPro" id="IPR001279">
    <property type="entry name" value="Metallo-B-lactamas"/>
</dbReference>
<dbReference type="Pfam" id="PF00753">
    <property type="entry name" value="Lactamase_B"/>
    <property type="match status" value="1"/>
</dbReference>
<geneLocation type="plasmid" evidence="2 3">
    <name>unnamed1</name>
</geneLocation>